<accession>A0AAV5ADV9</accession>
<proteinExistence type="predicted"/>
<dbReference type="EMBL" id="BPWL01000008">
    <property type="protein sequence ID" value="GJJ12809.1"/>
    <property type="molecule type" value="Genomic_DNA"/>
</dbReference>
<gene>
    <name evidence="1" type="ORF">Clacol_007054</name>
</gene>
<dbReference type="Proteomes" id="UP001050691">
    <property type="component" value="Unassembled WGS sequence"/>
</dbReference>
<keyword evidence="2" id="KW-1185">Reference proteome</keyword>
<comment type="caution">
    <text evidence="1">The sequence shown here is derived from an EMBL/GenBank/DDBJ whole genome shotgun (WGS) entry which is preliminary data.</text>
</comment>
<sequence length="175" mass="19291">MLNAGSSLLLSQMKVLVKSKEALVDILLQVPSVEKLIIEYENILKLLDLICSLGNTPLCPRLQHLSFVIYQNISTRKYIEYHSDDIVEALAECVQARYGAYAPKGLKNVGLDFLPCPSRSLLKALKSFGTSFSSLLVIYVTIAAPRAISLAQTFHNALCDSSQVRSSVVEDRSSK</sequence>
<dbReference type="AlphaFoldDB" id="A0AAV5ADV9"/>
<evidence type="ECO:0000313" key="2">
    <source>
        <dbReference type="Proteomes" id="UP001050691"/>
    </source>
</evidence>
<protein>
    <submittedName>
        <fullName evidence="1">Uncharacterized protein</fullName>
    </submittedName>
</protein>
<evidence type="ECO:0000313" key="1">
    <source>
        <dbReference type="EMBL" id="GJJ12809.1"/>
    </source>
</evidence>
<name>A0AAV5ADV9_9AGAM</name>
<organism evidence="1 2">
    <name type="scientific">Clathrus columnatus</name>
    <dbReference type="NCBI Taxonomy" id="1419009"/>
    <lineage>
        <taxon>Eukaryota</taxon>
        <taxon>Fungi</taxon>
        <taxon>Dikarya</taxon>
        <taxon>Basidiomycota</taxon>
        <taxon>Agaricomycotina</taxon>
        <taxon>Agaricomycetes</taxon>
        <taxon>Phallomycetidae</taxon>
        <taxon>Phallales</taxon>
        <taxon>Clathraceae</taxon>
        <taxon>Clathrus</taxon>
    </lineage>
</organism>
<reference evidence="1" key="1">
    <citation type="submission" date="2021-10" db="EMBL/GenBank/DDBJ databases">
        <title>De novo Genome Assembly of Clathrus columnatus (Basidiomycota, Fungi) Using Illumina and Nanopore Sequence Data.</title>
        <authorList>
            <person name="Ogiso-Tanaka E."/>
            <person name="Itagaki H."/>
            <person name="Hosoya T."/>
            <person name="Hosaka K."/>
        </authorList>
    </citation>
    <scope>NUCLEOTIDE SEQUENCE</scope>
    <source>
        <strain evidence="1">MO-923</strain>
    </source>
</reference>